<dbReference type="GO" id="GO:0016491">
    <property type="term" value="F:oxidoreductase activity"/>
    <property type="evidence" value="ECO:0007669"/>
    <property type="project" value="UniProtKB-KW"/>
</dbReference>
<comment type="similarity">
    <text evidence="2">Belongs to the short-chain dehydrogenases/reductases (SDR) family.</text>
</comment>
<dbReference type="InterPro" id="IPR036291">
    <property type="entry name" value="NAD(P)-bd_dom_sf"/>
</dbReference>
<dbReference type="Gene3D" id="3.40.50.720">
    <property type="entry name" value="NAD(P)-binding Rossmann-like Domain"/>
    <property type="match status" value="1"/>
</dbReference>
<evidence type="ECO:0000256" key="3">
    <source>
        <dbReference type="SAM" id="Phobius"/>
    </source>
</evidence>
<dbReference type="PRINTS" id="PR00081">
    <property type="entry name" value="GDHRDH"/>
</dbReference>
<protein>
    <submittedName>
        <fullName evidence="4">Dehydrogenase/reductase SDR family member 7</fullName>
    </submittedName>
</protein>
<accession>A0A4Y2P4S8</accession>
<dbReference type="Pfam" id="PF00106">
    <property type="entry name" value="adh_short"/>
    <property type="match status" value="1"/>
</dbReference>
<dbReference type="OrthoDB" id="47007at2759"/>
<gene>
    <name evidence="4" type="primary">DHRS7_4</name>
    <name evidence="4" type="ORF">AVEN_169897_1</name>
</gene>
<dbReference type="PANTHER" id="PTHR44269">
    <property type="entry name" value="DEHYDROGENASE/REDUCTASE SDR FAMILY MEMBER 7-RELATED"/>
    <property type="match status" value="1"/>
</dbReference>
<sequence>MGSCLNSSVMELGTLLWIFFILSLLVGFALFMLYADADLTLLFYHYLNHTRDFRDKVVWITGASSGIGEYLAYELVKSGAKLALSGVNIERLTAVGERCKEISNCAAEDILLVPFQINNFEVHDECVKKVLDHFGQIDILVNNAGIAHRAKFADIDIALDRQLFSVNVFGVVNLTRRVLKHFLERKKGHIVVTSSITGKLGTPDGSAYAGSKHALHGYFECLRSEMVDENIDITLVCPGPVVSKMTKRRSTGKVEEADIKQQPTDVKMETQRCSDLMATAISCKLGECWISLHPFLLTFYIAQYFPTKFRTSVIMFIVKSYYRKSKKRLTPRNGADSH</sequence>
<dbReference type="AlphaFoldDB" id="A0A4Y2P4S8"/>
<keyword evidence="5" id="KW-1185">Reference proteome</keyword>
<dbReference type="PRINTS" id="PR00080">
    <property type="entry name" value="SDRFAMILY"/>
</dbReference>
<dbReference type="EMBL" id="BGPR01010282">
    <property type="protein sequence ID" value="GBN45307.1"/>
    <property type="molecule type" value="Genomic_DNA"/>
</dbReference>
<name>A0A4Y2P4S8_ARAVE</name>
<evidence type="ECO:0000256" key="1">
    <source>
        <dbReference type="ARBA" id="ARBA00023002"/>
    </source>
</evidence>
<proteinExistence type="inferred from homology"/>
<reference evidence="4 5" key="1">
    <citation type="journal article" date="2019" name="Sci. Rep.">
        <title>Orb-weaving spider Araneus ventricosus genome elucidates the spidroin gene catalogue.</title>
        <authorList>
            <person name="Kono N."/>
            <person name="Nakamura H."/>
            <person name="Ohtoshi R."/>
            <person name="Moran D.A.P."/>
            <person name="Shinohara A."/>
            <person name="Yoshida Y."/>
            <person name="Fujiwara M."/>
            <person name="Mori M."/>
            <person name="Tomita M."/>
            <person name="Arakawa K."/>
        </authorList>
    </citation>
    <scope>NUCLEOTIDE SEQUENCE [LARGE SCALE GENOMIC DNA]</scope>
</reference>
<keyword evidence="3" id="KW-1133">Transmembrane helix</keyword>
<keyword evidence="3" id="KW-0472">Membrane</keyword>
<dbReference type="InterPro" id="IPR002347">
    <property type="entry name" value="SDR_fam"/>
</dbReference>
<dbReference type="PANTHER" id="PTHR44269:SF2">
    <property type="entry name" value="DEHYDROGENASE_REDUCTASE SDR FAMILY MEMBER 7"/>
    <property type="match status" value="1"/>
</dbReference>
<dbReference type="SUPFAM" id="SSF51735">
    <property type="entry name" value="NAD(P)-binding Rossmann-fold domains"/>
    <property type="match status" value="1"/>
</dbReference>
<keyword evidence="3" id="KW-0812">Transmembrane</keyword>
<dbReference type="InterPro" id="IPR020904">
    <property type="entry name" value="Sc_DH/Rdtase_CS"/>
</dbReference>
<comment type="caution">
    <text evidence="4">The sequence shown here is derived from an EMBL/GenBank/DDBJ whole genome shotgun (WGS) entry which is preliminary data.</text>
</comment>
<dbReference type="Proteomes" id="UP000499080">
    <property type="component" value="Unassembled WGS sequence"/>
</dbReference>
<dbReference type="PROSITE" id="PS00061">
    <property type="entry name" value="ADH_SHORT"/>
    <property type="match status" value="1"/>
</dbReference>
<feature type="transmembrane region" description="Helical" evidence="3">
    <location>
        <begin position="15"/>
        <end position="35"/>
    </location>
</feature>
<organism evidence="4 5">
    <name type="scientific">Araneus ventricosus</name>
    <name type="common">Orbweaver spider</name>
    <name type="synonym">Epeira ventricosa</name>
    <dbReference type="NCBI Taxonomy" id="182803"/>
    <lineage>
        <taxon>Eukaryota</taxon>
        <taxon>Metazoa</taxon>
        <taxon>Ecdysozoa</taxon>
        <taxon>Arthropoda</taxon>
        <taxon>Chelicerata</taxon>
        <taxon>Arachnida</taxon>
        <taxon>Araneae</taxon>
        <taxon>Araneomorphae</taxon>
        <taxon>Entelegynae</taxon>
        <taxon>Araneoidea</taxon>
        <taxon>Araneidae</taxon>
        <taxon>Araneus</taxon>
    </lineage>
</organism>
<evidence type="ECO:0000313" key="5">
    <source>
        <dbReference type="Proteomes" id="UP000499080"/>
    </source>
</evidence>
<evidence type="ECO:0000256" key="2">
    <source>
        <dbReference type="RuleBase" id="RU000363"/>
    </source>
</evidence>
<dbReference type="InterPro" id="IPR053011">
    <property type="entry name" value="SDR_family_member_7"/>
</dbReference>
<evidence type="ECO:0000313" key="4">
    <source>
        <dbReference type="EMBL" id="GBN45307.1"/>
    </source>
</evidence>
<keyword evidence="1" id="KW-0560">Oxidoreductase</keyword>